<keyword evidence="1" id="KW-0472">Membrane</keyword>
<reference evidence="3" key="1">
    <citation type="submission" date="2020-01" db="EMBL/GenBank/DDBJ databases">
        <authorList>
            <person name="Yang Y."/>
            <person name="Kwon Y.M."/>
        </authorList>
    </citation>
    <scope>NUCLEOTIDE SEQUENCE</scope>
    <source>
        <strain evidence="3">PG104</strain>
    </source>
</reference>
<feature type="transmembrane region" description="Helical" evidence="1">
    <location>
        <begin position="163"/>
        <end position="180"/>
    </location>
</feature>
<feature type="transmembrane region" description="Helical" evidence="1">
    <location>
        <begin position="140"/>
        <end position="157"/>
    </location>
</feature>
<dbReference type="EMBL" id="CP047289">
    <property type="protein sequence ID" value="QUS35192.1"/>
    <property type="molecule type" value="Genomic_DNA"/>
</dbReference>
<keyword evidence="1" id="KW-1133">Transmembrane helix</keyword>
<feature type="transmembrane region" description="Helical" evidence="1">
    <location>
        <begin position="12"/>
        <end position="32"/>
    </location>
</feature>
<dbReference type="AlphaFoldDB" id="A0A8J8MR38"/>
<feature type="transmembrane region" description="Helical" evidence="1">
    <location>
        <begin position="110"/>
        <end position="133"/>
    </location>
</feature>
<dbReference type="GO" id="GO:0080120">
    <property type="term" value="P:CAAX-box protein maturation"/>
    <property type="evidence" value="ECO:0007669"/>
    <property type="project" value="UniProtKB-ARBA"/>
</dbReference>
<keyword evidence="4" id="KW-1185">Reference proteome</keyword>
<dbReference type="InterPro" id="IPR003675">
    <property type="entry name" value="Rce1/LyrA-like_dom"/>
</dbReference>
<dbReference type="RefSeq" id="WP_211784438.1">
    <property type="nucleotide sequence ID" value="NZ_CP047289.1"/>
</dbReference>
<sequence length="220" mass="24694">MTEIRQIDAPRLLLYVEFVAFFVIVPVAVAFYLPPDRLFEGLFAFMLVGLALLWATPGFRWHELTRGWRAIRWRAVAGLALATLLAGMAVMQIAAPQRMFATLLDHPQRLLAIVILYPLLSALPQEVVFRALWFRRYRDILPGGAAGMVLNAAFFSLAHLMYWSAVVTVMTFAGGLAFAWAHSVRRSFPMAWVMHSVAGLIIFTVGLGIYFYSGNAVRPF</sequence>
<proteinExistence type="predicted"/>
<dbReference type="GO" id="GO:0004175">
    <property type="term" value="F:endopeptidase activity"/>
    <property type="evidence" value="ECO:0007669"/>
    <property type="project" value="UniProtKB-ARBA"/>
</dbReference>
<feature type="transmembrane region" description="Helical" evidence="1">
    <location>
        <begin position="76"/>
        <end position="95"/>
    </location>
</feature>
<dbReference type="Proteomes" id="UP000679284">
    <property type="component" value="Chromosome"/>
</dbReference>
<dbReference type="Pfam" id="PF02517">
    <property type="entry name" value="Rce1-like"/>
    <property type="match status" value="1"/>
</dbReference>
<evidence type="ECO:0000256" key="1">
    <source>
        <dbReference type="SAM" id="Phobius"/>
    </source>
</evidence>
<name>A0A8J8MR38_9RHOB</name>
<keyword evidence="1" id="KW-0812">Transmembrane</keyword>
<evidence type="ECO:0000313" key="4">
    <source>
        <dbReference type="Proteomes" id="UP000679284"/>
    </source>
</evidence>
<feature type="transmembrane region" description="Helical" evidence="1">
    <location>
        <begin position="38"/>
        <end position="55"/>
    </location>
</feature>
<dbReference type="GO" id="GO:0008237">
    <property type="term" value="F:metallopeptidase activity"/>
    <property type="evidence" value="ECO:0007669"/>
    <property type="project" value="UniProtKB-KW"/>
</dbReference>
<accession>A0A8J8MR38</accession>
<keyword evidence="3" id="KW-0378">Hydrolase</keyword>
<keyword evidence="3" id="KW-0645">Protease</keyword>
<evidence type="ECO:0000259" key="2">
    <source>
        <dbReference type="Pfam" id="PF02517"/>
    </source>
</evidence>
<feature type="domain" description="CAAX prenyl protease 2/Lysostaphin resistance protein A-like" evidence="2">
    <location>
        <begin position="109"/>
        <end position="198"/>
    </location>
</feature>
<organism evidence="3 4">
    <name type="scientific">Falsirhodobacter algicola</name>
    <dbReference type="NCBI Taxonomy" id="2692330"/>
    <lineage>
        <taxon>Bacteria</taxon>
        <taxon>Pseudomonadati</taxon>
        <taxon>Pseudomonadota</taxon>
        <taxon>Alphaproteobacteria</taxon>
        <taxon>Rhodobacterales</taxon>
        <taxon>Paracoccaceae</taxon>
        <taxon>Falsirhodobacter</taxon>
    </lineage>
</organism>
<gene>
    <name evidence="3" type="ORF">GR316_02220</name>
</gene>
<evidence type="ECO:0000313" key="3">
    <source>
        <dbReference type="EMBL" id="QUS35192.1"/>
    </source>
</evidence>
<dbReference type="KEGG" id="fap:GR316_02220"/>
<feature type="transmembrane region" description="Helical" evidence="1">
    <location>
        <begin position="192"/>
        <end position="212"/>
    </location>
</feature>
<protein>
    <submittedName>
        <fullName evidence="3">CPBP family intramembrane metalloprotease</fullName>
    </submittedName>
</protein>
<keyword evidence="3" id="KW-0482">Metalloprotease</keyword>